<gene>
    <name evidence="1" type="ORF">vir335_00044</name>
</gene>
<reference evidence="1 2" key="1">
    <citation type="journal article" date="2023" name="Nat. Microbiol.">
        <title>A compendium of viruses from methanogenic archaea reveals their diversity and adaptations to the gut environment.</title>
        <authorList>
            <person name="Medvedeva S."/>
            <person name="Borrel G."/>
            <person name="Krupovic M."/>
            <person name="Gribaldo S."/>
        </authorList>
    </citation>
    <scope>NUCLEOTIDE SEQUENCE [LARGE SCALE GENOMIC DNA]</scope>
</reference>
<dbReference type="GeneID" id="301841389"/>
<protein>
    <submittedName>
        <fullName evidence="1">Uncharacterized protein</fullName>
    </submittedName>
</protein>
<organism evidence="1 2">
    <name type="scientific">Caudoviricetes sp. vir335</name>
    <dbReference type="NCBI Taxonomy" id="3068357"/>
    <lineage>
        <taxon>Viruses</taxon>
        <taxon>Duplodnaviria</taxon>
        <taxon>Heunggongvirae</taxon>
        <taxon>Uroviricota</taxon>
        <taxon>Caudoviricetes</taxon>
    </lineage>
</organism>
<dbReference type="EMBL" id="BK063680">
    <property type="protein sequence ID" value="DBA35600.1"/>
    <property type="molecule type" value="Genomic_DNA"/>
</dbReference>
<sequence>MDHVMDTEARPAIYVGDDAKLLCDILAEDWPDTPGEPRPQFVYEREKLMMDSRYGSVFVYLISSQRMVSDTDFRTADRMPRLAIKLSCRSRELMFRWARIIESILQSRRRAMRAVSPYTYLEVTNERPDNSADGWYTYTYDIKLTGYHVPILGSGVFKPSRGYDGYDEIHGGP</sequence>
<evidence type="ECO:0000313" key="2">
    <source>
        <dbReference type="Proteomes" id="UP001302000"/>
    </source>
</evidence>
<name>A0AA86XKK7_9CAUD</name>
<proteinExistence type="predicted"/>
<dbReference type="Proteomes" id="UP001302000">
    <property type="component" value="Segment"/>
</dbReference>
<evidence type="ECO:0000313" key="1">
    <source>
        <dbReference type="EMBL" id="DBA35600.1"/>
    </source>
</evidence>
<keyword evidence="2" id="KW-1185">Reference proteome</keyword>
<dbReference type="RefSeq" id="YP_013605504.1">
    <property type="nucleotide sequence ID" value="NC_134205.1"/>
</dbReference>
<accession>A0AA86XKK7</accession>